<dbReference type="AlphaFoldDB" id="A0A2P2E5E5"/>
<dbReference type="PROSITE" id="PS51257">
    <property type="entry name" value="PROKAR_LIPOPROTEIN"/>
    <property type="match status" value="1"/>
</dbReference>
<evidence type="ECO:0008006" key="3">
    <source>
        <dbReference type="Google" id="ProtNLM"/>
    </source>
</evidence>
<accession>A0A2P2E5E5</accession>
<gene>
    <name evidence="1" type="ORF">LPTSP4_36430</name>
</gene>
<evidence type="ECO:0000313" key="2">
    <source>
        <dbReference type="Proteomes" id="UP000245133"/>
    </source>
</evidence>
<protein>
    <recommendedName>
        <fullName evidence="3">Lipoprotein</fullName>
    </recommendedName>
</protein>
<name>A0A2P2E5E5_9LEPT</name>
<organism evidence="1 2">
    <name type="scientific">Leptospira ryugenii</name>
    <dbReference type="NCBI Taxonomy" id="1917863"/>
    <lineage>
        <taxon>Bacteria</taxon>
        <taxon>Pseudomonadati</taxon>
        <taxon>Spirochaetota</taxon>
        <taxon>Spirochaetia</taxon>
        <taxon>Leptospirales</taxon>
        <taxon>Leptospiraceae</taxon>
        <taxon>Leptospira</taxon>
    </lineage>
</organism>
<reference evidence="1 2" key="1">
    <citation type="submission" date="2018-02" db="EMBL/GenBank/DDBJ databases">
        <title>Novel Leptospira species isolated from soil and water in Japan.</title>
        <authorList>
            <person name="Nakao R."/>
            <person name="Masuzawa T."/>
        </authorList>
    </citation>
    <scope>NUCLEOTIDE SEQUENCE [LARGE SCALE GENOMIC DNA]</scope>
    <source>
        <strain evidence="1 2">YH101</strain>
    </source>
</reference>
<comment type="caution">
    <text evidence="1">The sequence shown here is derived from an EMBL/GenBank/DDBJ whole genome shotgun (WGS) entry which is preliminary data.</text>
</comment>
<sequence length="266" mass="30808">MKFKTLLLIVLTTAFSCSEIENQAECKSGFDYDSANYCFSRKITEEDTDLSELSNNLFIGEILEKNTIFIEPFNFDNLDSSQKLNYLNIYKNINAVAIKNKSAKPISGIFKEHIKSYIPDEFEKSVFYSKPFSKPNFDLLKYNIEEETEVNSIVFGLSGLKFENIDCSNYGKKRPYSKKEYAEAIESLSEDQEIEDRTLDFKKLEETILNARMICSLSNEKSKLKLVLSSYETKGMEYAGTVYLIDFYIKNKLIKTIEKYNYDGPY</sequence>
<dbReference type="OrthoDB" id="346062at2"/>
<dbReference type="RefSeq" id="WP_108978512.1">
    <property type="nucleotide sequence ID" value="NZ_BFBB01000011.1"/>
</dbReference>
<proteinExistence type="predicted"/>
<keyword evidence="2" id="KW-1185">Reference proteome</keyword>
<evidence type="ECO:0000313" key="1">
    <source>
        <dbReference type="EMBL" id="GBF52105.1"/>
    </source>
</evidence>
<dbReference type="Proteomes" id="UP000245133">
    <property type="component" value="Unassembled WGS sequence"/>
</dbReference>
<dbReference type="EMBL" id="BFBB01000011">
    <property type="protein sequence ID" value="GBF52105.1"/>
    <property type="molecule type" value="Genomic_DNA"/>
</dbReference>